<evidence type="ECO:0000256" key="1">
    <source>
        <dbReference type="ARBA" id="ARBA00001913"/>
    </source>
</evidence>
<keyword evidence="4" id="KW-0106">Calcium</keyword>
<evidence type="ECO:0000313" key="11">
    <source>
        <dbReference type="EMBL" id="ASJ73793.1"/>
    </source>
</evidence>
<dbReference type="GO" id="GO:0016020">
    <property type="term" value="C:membrane"/>
    <property type="evidence" value="ECO:0007669"/>
    <property type="project" value="InterPro"/>
</dbReference>
<dbReference type="InterPro" id="IPR006946">
    <property type="entry name" value="DGR2-like_dom"/>
</dbReference>
<feature type="domain" description="Pentraxin (PTX)" evidence="10">
    <location>
        <begin position="982"/>
        <end position="1193"/>
    </location>
</feature>
<evidence type="ECO:0000259" key="8">
    <source>
        <dbReference type="PROSITE" id="PS50041"/>
    </source>
</evidence>
<dbReference type="Pfam" id="PF04862">
    <property type="entry name" value="DUF642"/>
    <property type="match status" value="2"/>
</dbReference>
<dbReference type="Gene3D" id="2.60.40.2700">
    <property type="match status" value="21"/>
</dbReference>
<dbReference type="SMART" id="SM00112">
    <property type="entry name" value="CA"/>
    <property type="match status" value="3"/>
</dbReference>
<dbReference type="CDD" id="cd11304">
    <property type="entry name" value="Cadherin_repeat"/>
    <property type="match status" value="3"/>
</dbReference>
<dbReference type="NCBIfam" id="NF012209">
    <property type="entry name" value="LEPR-8K"/>
    <property type="match status" value="1"/>
</dbReference>
<evidence type="ECO:0000256" key="6">
    <source>
        <dbReference type="ARBA" id="ARBA00023180"/>
    </source>
</evidence>
<evidence type="ECO:0000256" key="3">
    <source>
        <dbReference type="ARBA" id="ARBA00022729"/>
    </source>
</evidence>
<dbReference type="PROSITE" id="PS50268">
    <property type="entry name" value="CADHERIN_2"/>
    <property type="match status" value="3"/>
</dbReference>
<dbReference type="InterPro" id="IPR015919">
    <property type="entry name" value="Cadherin-like_sf"/>
</dbReference>
<keyword evidence="6" id="KW-0325">Glycoprotein</keyword>
<evidence type="ECO:0000259" key="10">
    <source>
        <dbReference type="PROSITE" id="PS51828"/>
    </source>
</evidence>
<dbReference type="InterPro" id="IPR013320">
    <property type="entry name" value="ConA-like_dom_sf"/>
</dbReference>
<dbReference type="SUPFAM" id="SSF49313">
    <property type="entry name" value="Cadherin-like"/>
    <property type="match status" value="3"/>
</dbReference>
<accession>A0A2Z2NR28</accession>
<dbReference type="InterPro" id="IPR002126">
    <property type="entry name" value="Cadherin-like_dom"/>
</dbReference>
<feature type="region of interest" description="Disordered" evidence="7">
    <location>
        <begin position="3951"/>
        <end position="3970"/>
    </location>
</feature>
<dbReference type="SUPFAM" id="SSF49899">
    <property type="entry name" value="Concanavalin A-like lectins/glucanases"/>
    <property type="match status" value="4"/>
</dbReference>
<comment type="cofactor">
    <cofactor evidence="1">
        <name>Ca(2+)</name>
        <dbReference type="ChEBI" id="CHEBI:29108"/>
    </cofactor>
</comment>
<dbReference type="InterPro" id="IPR006558">
    <property type="entry name" value="LamG-like"/>
</dbReference>
<feature type="domain" description="C-type lectin" evidence="8">
    <location>
        <begin position="757"/>
        <end position="882"/>
    </location>
</feature>
<proteinExistence type="predicted"/>
<dbReference type="InterPro" id="IPR053786">
    <property type="entry name" value="LEPRxLL_CS"/>
</dbReference>
<dbReference type="CDD" id="cd03603">
    <property type="entry name" value="CLECT_VCBS"/>
    <property type="match status" value="1"/>
</dbReference>
<dbReference type="PANTHER" id="PTHR19277:SF125">
    <property type="entry name" value="B6"/>
    <property type="match status" value="1"/>
</dbReference>
<dbReference type="InterPro" id="IPR016186">
    <property type="entry name" value="C-type_lectin-like/link_sf"/>
</dbReference>
<dbReference type="Gene3D" id="2.60.120.200">
    <property type="match status" value="4"/>
</dbReference>
<dbReference type="InterPro" id="IPR001304">
    <property type="entry name" value="C-type_lectin-like"/>
</dbReference>
<dbReference type="PANTHER" id="PTHR19277">
    <property type="entry name" value="PENTRAXIN"/>
    <property type="match status" value="1"/>
</dbReference>
<dbReference type="InterPro" id="IPR051360">
    <property type="entry name" value="Neuronal_Pentraxin_Related"/>
</dbReference>
<dbReference type="EMBL" id="CP018632">
    <property type="protein sequence ID" value="ASJ73793.1"/>
    <property type="molecule type" value="Genomic_DNA"/>
</dbReference>
<dbReference type="PROSITE" id="PS50041">
    <property type="entry name" value="C_TYPE_LECTIN_2"/>
    <property type="match status" value="2"/>
</dbReference>
<dbReference type="Pfam" id="PF00354">
    <property type="entry name" value="Pentaxin"/>
    <property type="match status" value="1"/>
</dbReference>
<feature type="region of interest" description="Disordered" evidence="7">
    <location>
        <begin position="6159"/>
        <end position="6182"/>
    </location>
</feature>
<evidence type="ECO:0000256" key="7">
    <source>
        <dbReference type="SAM" id="MobiDB-lite"/>
    </source>
</evidence>
<feature type="domain" description="Cadherin" evidence="9">
    <location>
        <begin position="1546"/>
        <end position="1625"/>
    </location>
</feature>
<dbReference type="SMART" id="SM00159">
    <property type="entry name" value="PTX"/>
    <property type="match status" value="1"/>
</dbReference>
<dbReference type="InterPro" id="IPR001759">
    <property type="entry name" value="PTX_dom"/>
</dbReference>
<sequence length="6182" mass="642092">MFRRPKQSKQHSFPDFHLETLETRILFSADAALNALDFVPEPAAELVLFQKTESGELLVDVQAQVAGLQSKELVILDSDLPDLDTLLDDLLRSGQGSTQVLVLDSSTDALSQITEILAEQRGLTAIHVISHGSSGVLELGGQRIQTLDLLSRAEDVASWRSALVPEADILLYGCEVAADGAGRQFVDTIARLTGADVGASSDLTGSTDKGGDWQLEYQRGNVESQLAVSAELQASFSETLMTRTVTQLIDSYIGTNDIGTSVGAEAVSEPEAVAFTDRTDTLVEASLISRSRVQNDASAEETQASTIRQTIDVRELVFVDTDTVNYQQLVDDLINQGDSGRQFEVFVLDNSRDGIEQISEVLAKHDSLDAVHIISHGFDGALDIGSTRLDSTLLSDRSDEFAAWGDAFDVDGDLLIYGCDLASTIQGQNFVDSLARITGTDVAASIDLTGHATLGGDWDLEYRSGEVEHAVAASAEIQDDWSGLLAPVDLTTTSTTEGGLSINQDGGNDVYLIADNAAFWTGDRLTAEVQVSGLQSSSTASVLFSNAHASGAGDFRVSSGGILAFAGVTGSVAQMQLFDGGDHTIAFSWNGTSGVIKYYVDGVHVDSATGASGTLANGEFIIGQDQDILGGAFDSGETLVGQLRDVRFFNVVRTDSQMASSYKSTLPFNETDMVANWRFDDLSVDGVVTEVVSGNNLTVQHVVQSGFTASEARLTFSADESALDGTVVGSVAGVDAARDAQIASLLAADSDLRYSAETGKFYKVVAGSFDWNTAKSNAESTTLSSANGQLATIRSAYENAFVREIANASFGAGSVFLGGTDAAVEGEWRWVEGGDEADKFWDGGIDGFSAGQYSNWLTSSQPNNSGDEDAIRLDSADGIWYDSPTTGSLHNYVIEWNADDVLDDTNPLVYSINSQTVAGAFTVNVDNGQITVADGSLLDYESNATQTLNVRVTSGDGNTHDEAFAIYLLDFVESSNAPSDLSNGIELNTDGGNDAYLKASDGSALLGGLTAFTLETSFSLEDHDNEPALFSYYVSSDEIRLRFDAGDHLRLKINNTNVTTSNIYSELFDGERHHVAVSWDNTNGDVTFYIDGKFAERITGLEVGHTIATGGDLAIGNDQDGSDSGYKVEQTLFGTLYDIRVWDEVRSVEEIALNQQHKFDGAALPSGLIANWQMDGFDGSAEVVDIVSGNNLGVSHASGTGFIASTPVEDLHIAETAIDGAIAGFAVPGYPDINNDVVRDGLFLDAAYPGTYQIYTAPSTFGSWVVESGEVELLGSVFAESPLGGRSVDLNETSPGSISQSLTVEAGRQYQVIFALTGNHTGGEATKDVRVSVDGQSEDFSHADSSEWSTSNPRWDQRSFTFTADDTTAILRFQSLDSGVQGAIVADVQVIEISQDISTILNNDQTLSYDAGTGKFYRFIDSPSNFATASSAAIGSDINGISGQLVTIGSAYENELIRQNVFDSGNEIWLGAEDDNIDGDWNWFHGSEVGEQFWTGGDAGSAIDGNYASGMSLSALAGETRIRLVSNGNWADHGANNDHAYVIEWDAREVLSSFAFSLADASNNFDIDSSTGKITVAATNTLDYESNTSHDIDVTVVDASGQSYVEAMRITVDNQLDANQSVPGAQIVNEDEILIFTGANQVSVSDSTGGTNTLMQVALSVNDGVLTLDGLVGITIVEGGQGSSSITFNGTESDINAALDGMTFTPDADFNGNVTLDMSTALAADLEVYYTFTGGNADDQSAGTVHNGTLVGGVTTIVDGTRVEVLNLDGVDDHVSIVDTFNDPANVTLSAWVNLSSADADGAEIISLGDSLVLRADDTTVGGLTGFYYDGSDWIDVITTDTVTLAGTGWNHVAYVFDDANNTHALYLNGTLIESSVASGSISYTLGTDSYIGAHANGNSLYDFNGLIDDARVYSRALSIDEIAALASDQAEVSDSVAITVDAVNDAATIENGFGNFIGEFDGSTSTSVIGKQTLASDNLIAVDPSQTYDVSVTAFSGDGVGGNHDPATTQYLGFFSYDTDGERIHAQHVGKVASAVDTTLAVDLVAGATEIVLSDANGWYEGNAGSNRSFAWYGYTNSLGETYADYTYTRNVRLNLWDENAIDGNIITLRNEWTGPTILAGDAVRNMSPIGGTYQYPLLSLTPVSETPTEFSTTLGGAFDSGSTSQTLFRQGTVYISPLALANFTNGDNNQLNLSDFTINSSVGATVFTEDEGPVAIIDEEFSLTDPDDTYAEGLTVTLSGGKAGDIFRVDETTINGLGISVSGVPADALTGDGTITLTLSSNVEDSVAFQDYENALRAITFENISDDPDTSSRTISFVVDDGTDESTVDTLVMQVKAVDDAPVVSVVASSPIWTENASPVGLFSSTSIDPVEAGELVSSLVFTVDGIADGAKESLIIDGESIELTDDFTAVTNTLGYDVAVTVSGSTATVSISDESGISASAAEILVDNLLYDNTSEAPSGTTRTVTLVSVSDSDLDGVNDTTNVGVASSVVVTGVNDAPVLDNTGHLVLDTITEDETSNIGNLVSEIIASDGGDRITDADTAALEGIGVMGVTNSNGKWQFNTGSGWTDVGIVSTSSSLLLRASDSLRFVPDGLDSDVAHVTFSAWDQTSGTVGSKVDASSFGGSSAFSAEVEIASITVSAVADSPVATGNTVVVNEDTPLIIGPDDFKFSDAEDDDLASVTITGLNLNGGTLTHSAGGVTVNNGMTVTAAELADLTFISAFNDSTDSYFTYTVNDAGTGVTSAVMNITVNALNDAPVLTSTGGSTGYTENANPTFVDAGLTISDVDVGDFDGGSLTVTISVNGTVNDQLTIVSGGNISVSGKELYQSGVLVGTFSGGKGTSPLLVAFNVNSTASIVQEVGRQIVYFNTSDDPVIAPRTIDFVATDGDGGTGNTTQKTLSVTAVADAPIAVDDRASLTFDGVDDYINVGSDASLEITGSTLTLEAWVKPAAYNAGNGSIVLNREGEYEIGISDTGALRWAFTNTNPGWAWHETGFLVPLDNWSHLAVSNDNGIVSTFVNGTLVDFYEGSGSLGDAHADKDEFHIGGRMNGAAGQYFNGQIADVRLWDIARSEADILASLNQELPAQAGLIGNWELNEGSGSTAADSAGSNDGALTDGAATGAPLWNAYGTDQDSTLNIDAINNDTDGENDTLTIDQIDGNAAAVGIPVVLSSGAEVTLMADGSVDYDPAGAFDSLNDTQTASDSFVYRISDGNGGTDTATVHLSITGLNDIPVATGNTVTADEDVPLVIGVADFNFNDAENDLLVSVTITDLTLNGGTLTHSAGAVTVTNGMTVTAAQLADLTFISAFNDSTNSSFTYTVNDGGSGITSAVMDIIVNAVNDAPMFVNPELIDNGTFDTNLSGWTTSVDVQVALGELRFGSGDKVGPHTISQSIDTIIGSTYELSFDYRDGSSYKNQSLQVSVDGSSNLLTTSQILTDIAGTTFVRYTYSFTADSNSAIITFTDTSDTANVSDDTVGVDNFLDNVSIRNIPGNMSEATFVEGGSAVVLDSDNTLFDKELSNGVDTFENTTLSLYRTLSSNGQDVFSGTGLLGALTEGGGLVYNSVTVGTVTNNSAGTLLLTFNAAADNDDVNNVIRAIAYSNSGEAPSASVQIDWIFNDNNNAGAQGSGGDLLAAASTIVTITAVNDAPVASTIEAMPLAYTENQGPVGITSTLAISDIDDTNLESAVVQITANHVVSEDILTFLNQNGISGSWNAAAGELSLTGQATVVQYEAALRSITYSNSSESPNTLTRTVSFTVNDGNANSNTQSRDIAITSVNDAPTGVVTIDNTSPDEGDVLTASNTLADNDGLGTISYQWQRDGVDVVGAAGNTYTTVQADVDTAIRVVASYTDGDGTAETVSSTSTAAVENLNDAPTGTVTIDNTTPDQGDVLTASNNLADEDGLGTISYQWQRDGVNILGAVKTTYTTIQADVGSAFQVVASYTDAQGTPESVTSTATAPVGNVNDSPTGTVTIDNTTPDQGDVLTASNNLADEDGLGTITYQWQRDGLNISGATNTTYTTIQADVGTAIQVVASYTDAQGTSESVASTATAAVGNVNDAPTGTVTIDNTTPDEGDVLTASNTLADEDGLGTITYQWQRDGVNISGATNTTYTTIQTDVGSTVQVVASYTDGQGTSESVTSTATVAIGNVNDVPTGTVTIDSTTPNEGDILTASNTLADEDGLGTITYQWQRDGVNISGATNTTYTTIQADVGTAIQVVASYTDAQGTSESVASTATAAVGNVNDSPTGTVTIDNTTPDDGDVLTASNTLADEDGLGAITYQWQRDGVNISGATNTTYTTIQTDVGSTVQVVASYTDGQGTSESVTSTATAAVGNVNDAPTGTVTIDNTAPDEGEVLTASNTLADEDGLGTITYQWQRDGVNISGATNTTYTTIQADVGTVIQAVASYTDSQGTPESVTSTATAAVGNVNDSPTGTVTIDNTMPDQGDVLTASNTLADEDGLGTISYQWQRDGVDISGATNTTYTTIQTDVGSTVQVVASYTDGQGTSESVTSTATVAVGNVNDIPTGTVTIDSTTPNEGDILTASNTLADEDGLGTITYQWQRDGVNISGATNTTYTTIHADVGTAIQAVASYTDSQGTPESVTSTATAAVGNVNDSPTGAVTIDNTIPDQGDVLTASNTLADEDGLGTVSYQWQRDGVDISSATNTSYTTVQADVGAVIRVVASYTDDQGTPESVSSSATAAVGNVNDVPTGTVTIDSTTPNEGDILTASNTLADEDGLGTVSYQWQRDGLDISGATNTIYTTVQTDVGSVVRVVASYTDNQGTPESVSSSATAAVGNVNDAPTGTVTIDNTAPDEGDVLTASNTLADEDGMGAITYQWQRDGVDISSATNMSYTTVQADVGVVIRVVASYTDNQGMTESVSSTATAPVGNVNDSPTGTVTIDNAMPGQGDVLTASNTLADEDGLEAITYQWQRDGVNITGATNTTYTMIQADVGTAIQVVASYTDSQGTSESLTSTATAAVGNVNDAPTGAVTIDNTAPDQGDALTASNTLADEDGLGTVSYQWQRDGLDISGATNTIYTTVQTDVGSVVRVVASYTDNQGTAESVSSAATAAVGNVNDAPTGAVTIDNTTPDENDVLTASNNLADEDGLGIISYQWQRDGVNITGAMNTTYTTIQADVGTAIQVVASYTDSQGTPESVTSTATAAVGNVNDSPTGTVTIDNTAPDEGDVLTASNTLADEDGLGAITYQWQRDGVDISSATNTSYTTVQADVGVVIRVVASYTDNQGMTESVSSAATAAVGNVNDAPTGTVTIDNTAPDEGDVLTASNTLADEDGLGTITYQWQRDSVDILGATNTTYTTVQADVGAVIRVVASYTDDQGTAESVSSAATAAVGNVNDAPTGTVKIDNTAPDQGDVLTASNTLADQDGLGTISYQWQRGGVDITGATNMTYITVQTDVGAEIQVVASYTDSQGTPESVTSTATAAVGNVNDSPTGAVTIDNTAPDEGDVLTASNTLADEDGLGAITYQWQRDGVDISSATNMSYTTVQADVGVVIRVVASYTDNQGMTESVTSTATVAVGNVNDVPTGTVTIDSTTPNEGDILTASNTLADEDGLGTITYQWQRDGVNISGATNTTYTTIQADVGTAIQVVASYTDSQGTPESVASTATAAVGNVNDAPTGAVTIDNTAPDQGDVLTASNTLADEDGLGPISYQWQRDGVDIIGATSATYTTIETDVGSTLRVVASYNDAQGTPESVSSATTANIANVNDAPVIISDGGGATASVSVDENQTSVTTVMASDEDAGATQSYSLSGGLDQAAFTIDAGTGVLTFNVAPDYEIKNTFEVKVTVTDNDGLTMDQFLTINVQDVNEIPTAQTDTLEAIDNRVLTIDPLKSLLSNDTDPEQGVLTLVSFSQPRHGTLTLTTSGMMEYEPDDHFVGLDSFDYEVMDSGGNVVSARVFLDVKASNDEILGLGSPTLGAAQPVTNEVQEALDANLENVASIQLGAVPSVFTPLISQETTDDVALRYGEPVVASASNVSNAYTTKDALSDSEFILVTEQMGGSVQHLPSTTARLGASTISALLQTVLDHKVSDMDAVFELNQNEQYRSIELIDAIFALRNQIDQMVEKSSNSNPLVTLSPTVVGASLTAGVVTWILRSGLLISTTLTAAPLWRPLDTVAILTRSDDEEPWFEADVRDESAHHVTAANDPDNQDRKNG</sequence>
<dbReference type="InterPro" id="IPR025592">
    <property type="entry name" value="DUF4347"/>
</dbReference>
<protein>
    <submittedName>
        <fullName evidence="11">Uncharacterized protein</fullName>
    </submittedName>
</protein>
<dbReference type="Gene3D" id="2.60.40.60">
    <property type="entry name" value="Cadherins"/>
    <property type="match status" value="2"/>
</dbReference>
<keyword evidence="5" id="KW-1015">Disulfide bond</keyword>
<organism evidence="11 12">
    <name type="scientific">Granulosicoccus antarcticus IMCC3135</name>
    <dbReference type="NCBI Taxonomy" id="1192854"/>
    <lineage>
        <taxon>Bacteria</taxon>
        <taxon>Pseudomonadati</taxon>
        <taxon>Pseudomonadota</taxon>
        <taxon>Gammaproteobacteria</taxon>
        <taxon>Chromatiales</taxon>
        <taxon>Granulosicoccaceae</taxon>
        <taxon>Granulosicoccus</taxon>
    </lineage>
</organism>
<dbReference type="InterPro" id="IPR016187">
    <property type="entry name" value="CTDL_fold"/>
</dbReference>
<dbReference type="Pfam" id="PF00028">
    <property type="entry name" value="Cadherin"/>
    <property type="match status" value="1"/>
</dbReference>
<keyword evidence="3" id="KW-0732">Signal</keyword>
<dbReference type="Gene3D" id="3.10.100.10">
    <property type="entry name" value="Mannose-Binding Protein A, subunit A"/>
    <property type="match status" value="2"/>
</dbReference>
<feature type="domain" description="Cadherin" evidence="9">
    <location>
        <begin position="5744"/>
        <end position="5840"/>
    </location>
</feature>
<dbReference type="Proteomes" id="UP000250079">
    <property type="component" value="Chromosome"/>
</dbReference>
<evidence type="ECO:0000313" key="12">
    <source>
        <dbReference type="Proteomes" id="UP000250079"/>
    </source>
</evidence>
<dbReference type="InterPro" id="IPR034007">
    <property type="entry name" value="CTLD_bac"/>
</dbReference>
<evidence type="ECO:0000256" key="2">
    <source>
        <dbReference type="ARBA" id="ARBA00022723"/>
    </source>
</evidence>
<dbReference type="Pfam" id="PF14252">
    <property type="entry name" value="DUF4347"/>
    <property type="match status" value="2"/>
</dbReference>
<dbReference type="SMART" id="SM00560">
    <property type="entry name" value="LamGL"/>
    <property type="match status" value="2"/>
</dbReference>
<name>A0A2Z2NR28_9GAMM</name>
<keyword evidence="2" id="KW-0479">Metal-binding</keyword>
<dbReference type="SUPFAM" id="SSF49785">
    <property type="entry name" value="Galactose-binding domain-like"/>
    <property type="match status" value="1"/>
</dbReference>
<feature type="domain" description="Cadherin" evidence="9">
    <location>
        <begin position="2201"/>
        <end position="2346"/>
    </location>
</feature>
<dbReference type="PROSITE" id="PS51828">
    <property type="entry name" value="PTX_2"/>
    <property type="match status" value="1"/>
</dbReference>
<dbReference type="SUPFAM" id="SSF56436">
    <property type="entry name" value="C-type lectin-like"/>
    <property type="match status" value="2"/>
</dbReference>
<gene>
    <name evidence="11" type="ORF">IMCC3135_18570</name>
</gene>
<evidence type="ECO:0000256" key="5">
    <source>
        <dbReference type="ARBA" id="ARBA00023157"/>
    </source>
</evidence>
<keyword evidence="12" id="KW-1185">Reference proteome</keyword>
<dbReference type="InterPro" id="IPR008979">
    <property type="entry name" value="Galactose-bd-like_sf"/>
</dbReference>
<evidence type="ECO:0000259" key="9">
    <source>
        <dbReference type="PROSITE" id="PS50268"/>
    </source>
</evidence>
<dbReference type="Pfam" id="PF00059">
    <property type="entry name" value="Lectin_C"/>
    <property type="match status" value="1"/>
</dbReference>
<dbReference type="Pfam" id="PF13385">
    <property type="entry name" value="Laminin_G_3"/>
    <property type="match status" value="3"/>
</dbReference>
<dbReference type="KEGG" id="gai:IMCC3135_18570"/>
<dbReference type="OrthoDB" id="5798956at2"/>
<dbReference type="RefSeq" id="WP_088918927.1">
    <property type="nucleotide sequence ID" value="NZ_CP018632.1"/>
</dbReference>
<dbReference type="SMART" id="SM00034">
    <property type="entry name" value="CLECT"/>
    <property type="match status" value="2"/>
</dbReference>
<dbReference type="Pfam" id="PF17963">
    <property type="entry name" value="Big_9"/>
    <property type="match status" value="2"/>
</dbReference>
<evidence type="ECO:0000256" key="4">
    <source>
        <dbReference type="ARBA" id="ARBA00022837"/>
    </source>
</evidence>
<dbReference type="GO" id="GO:0007156">
    <property type="term" value="P:homophilic cell adhesion via plasma membrane adhesion molecules"/>
    <property type="evidence" value="ECO:0007669"/>
    <property type="project" value="InterPro"/>
</dbReference>
<dbReference type="GO" id="GO:0005509">
    <property type="term" value="F:calcium ion binding"/>
    <property type="evidence" value="ECO:0007669"/>
    <property type="project" value="InterPro"/>
</dbReference>
<reference evidence="11 12" key="1">
    <citation type="submission" date="2016-12" db="EMBL/GenBank/DDBJ databases">
        <authorList>
            <person name="Song W.-J."/>
            <person name="Kurnit D.M."/>
        </authorList>
    </citation>
    <scope>NUCLEOTIDE SEQUENCE [LARGE SCALE GENOMIC DNA]</scope>
    <source>
        <strain evidence="11 12">IMCC3135</strain>
    </source>
</reference>
<feature type="domain" description="C-type lectin" evidence="8">
    <location>
        <begin position="1412"/>
        <end position="1544"/>
    </location>
</feature>